<sequence length="202" mass="21544">MAATVEQHTMRTVLLSGSLARLFGREHRVTTSGGFRDVMGYFKQFPGFERYMLQSADKGLRFAVFNGKRNIAEDDIQKPLGKDVIRIAPVLTGSKRAGGLQTIIGAVLIAVAYYNPFGFITGPAASMMMMAGASMAMGGVMQMLSPPPKGLSAQDSPDNRPSYSFNGPVNTNAQGNPVGLLYGQLIVGSCVISAGIYAQDQL</sequence>
<keyword evidence="2" id="KW-0472">Membrane</keyword>
<evidence type="ECO:0000256" key="2">
    <source>
        <dbReference type="SAM" id="Phobius"/>
    </source>
</evidence>
<feature type="compositionally biased region" description="Polar residues" evidence="1">
    <location>
        <begin position="153"/>
        <end position="168"/>
    </location>
</feature>
<proteinExistence type="predicted"/>
<name>A0A2L1JG57_9PSED</name>
<dbReference type="Proteomes" id="UP000237830">
    <property type="component" value="Chromosome"/>
</dbReference>
<evidence type="ECO:0000256" key="1">
    <source>
        <dbReference type="SAM" id="MobiDB-lite"/>
    </source>
</evidence>
<protein>
    <submittedName>
        <fullName evidence="3">Phage tail protein</fullName>
    </submittedName>
</protein>
<evidence type="ECO:0000313" key="4">
    <source>
        <dbReference type="Proteomes" id="UP000237830"/>
    </source>
</evidence>
<feature type="region of interest" description="Disordered" evidence="1">
    <location>
        <begin position="147"/>
        <end position="168"/>
    </location>
</feature>
<evidence type="ECO:0000313" key="3">
    <source>
        <dbReference type="EMBL" id="AVE07458.1"/>
    </source>
</evidence>
<gene>
    <name evidence="3" type="ORF">CYL20_23810</name>
</gene>
<reference evidence="3 4" key="1">
    <citation type="submission" date="2017-12" db="EMBL/GenBank/DDBJ databases">
        <title>Genome sequence of Pseudomonas palleroniana MAB3.</title>
        <authorList>
            <person name="Nascimento F.X."/>
        </authorList>
    </citation>
    <scope>NUCLEOTIDE SEQUENCE [LARGE SCALE GENOMIC DNA]</scope>
    <source>
        <strain evidence="3 4">MAB3</strain>
    </source>
</reference>
<dbReference type="AlphaFoldDB" id="A0A2L1JG57"/>
<keyword evidence="2" id="KW-0812">Transmembrane</keyword>
<feature type="transmembrane region" description="Helical" evidence="2">
    <location>
        <begin position="97"/>
        <end position="114"/>
    </location>
</feature>
<dbReference type="RefSeq" id="WP_104995666.1">
    <property type="nucleotide sequence ID" value="NZ_CP025494.1"/>
</dbReference>
<keyword evidence="2" id="KW-1133">Transmembrane helix</keyword>
<dbReference type="EMBL" id="CP025494">
    <property type="protein sequence ID" value="AVE07458.1"/>
    <property type="molecule type" value="Genomic_DNA"/>
</dbReference>
<organism evidence="3 4">
    <name type="scientific">Pseudomonas palleroniana</name>
    <dbReference type="NCBI Taxonomy" id="191390"/>
    <lineage>
        <taxon>Bacteria</taxon>
        <taxon>Pseudomonadati</taxon>
        <taxon>Pseudomonadota</taxon>
        <taxon>Gammaproteobacteria</taxon>
        <taxon>Pseudomonadales</taxon>
        <taxon>Pseudomonadaceae</taxon>
        <taxon>Pseudomonas</taxon>
    </lineage>
</organism>
<accession>A0A2L1JG57</accession>